<feature type="compositionally biased region" description="Basic and acidic residues" evidence="1">
    <location>
        <begin position="353"/>
        <end position="364"/>
    </location>
</feature>
<protein>
    <submittedName>
        <fullName evidence="2">Uncharacterized protein</fullName>
    </submittedName>
</protein>
<reference evidence="2 3" key="1">
    <citation type="journal article" date="2019" name="Nat. Ecol. Evol.">
        <title>Megaphylogeny resolves global patterns of mushroom evolution.</title>
        <authorList>
            <person name="Varga T."/>
            <person name="Krizsan K."/>
            <person name="Foldi C."/>
            <person name="Dima B."/>
            <person name="Sanchez-Garcia M."/>
            <person name="Sanchez-Ramirez S."/>
            <person name="Szollosi G.J."/>
            <person name="Szarkandi J.G."/>
            <person name="Papp V."/>
            <person name="Albert L."/>
            <person name="Andreopoulos W."/>
            <person name="Angelini C."/>
            <person name="Antonin V."/>
            <person name="Barry K.W."/>
            <person name="Bougher N.L."/>
            <person name="Buchanan P."/>
            <person name="Buyck B."/>
            <person name="Bense V."/>
            <person name="Catcheside P."/>
            <person name="Chovatia M."/>
            <person name="Cooper J."/>
            <person name="Damon W."/>
            <person name="Desjardin D."/>
            <person name="Finy P."/>
            <person name="Geml J."/>
            <person name="Haridas S."/>
            <person name="Hughes K."/>
            <person name="Justo A."/>
            <person name="Karasinski D."/>
            <person name="Kautmanova I."/>
            <person name="Kiss B."/>
            <person name="Kocsube S."/>
            <person name="Kotiranta H."/>
            <person name="LaButti K.M."/>
            <person name="Lechner B.E."/>
            <person name="Liimatainen K."/>
            <person name="Lipzen A."/>
            <person name="Lukacs Z."/>
            <person name="Mihaltcheva S."/>
            <person name="Morgado L.N."/>
            <person name="Niskanen T."/>
            <person name="Noordeloos M.E."/>
            <person name="Ohm R.A."/>
            <person name="Ortiz-Santana B."/>
            <person name="Ovrebo C."/>
            <person name="Racz N."/>
            <person name="Riley R."/>
            <person name="Savchenko A."/>
            <person name="Shiryaev A."/>
            <person name="Soop K."/>
            <person name="Spirin V."/>
            <person name="Szebenyi C."/>
            <person name="Tomsovsky M."/>
            <person name="Tulloss R.E."/>
            <person name="Uehling J."/>
            <person name="Grigoriev I.V."/>
            <person name="Vagvolgyi C."/>
            <person name="Papp T."/>
            <person name="Martin F.M."/>
            <person name="Miettinen O."/>
            <person name="Hibbett D.S."/>
            <person name="Nagy L.G."/>
        </authorList>
    </citation>
    <scope>NUCLEOTIDE SEQUENCE [LARGE SCALE GENOMIC DNA]</scope>
    <source>
        <strain evidence="2 3">CBS 962.96</strain>
    </source>
</reference>
<evidence type="ECO:0000256" key="1">
    <source>
        <dbReference type="SAM" id="MobiDB-lite"/>
    </source>
</evidence>
<sequence>MKSLLEHTTRREHDVDEKETPPNPHGDSDSDHHYALPQPSYRSSHFLTPTSDSTTTLTPSEVDPDLDESGHHQQSPLPSYHSFICDDNDNGADGDATLRDQVHNYDGDYDRRRESSDRRDSLDMGRGGHGLRHTETGSRTETGKVGEGLGVLSSSSSLSLSSYSRVSPLSSSPLQPLMTTTAAAGVPSSSASPTQTRTRPIGGRVPHPHMSPIPSPSLSPSSNTARPTTMTSVTSRSKTIPQEQYNALRSFWDRRDLDRSVQRHELQPLKGQNTRARIPSQPQPQSLDLTRLQGELVMQPEGRSRVQGQLPHGQLQERNDDDHGYDSNDKDDEGNDGTLPLTTSGGSRVSKVSRGEREIDTMIA</sequence>
<gene>
    <name evidence="2" type="ORF">K435DRAFT_870789</name>
</gene>
<feature type="compositionally biased region" description="Basic and acidic residues" evidence="1">
    <location>
        <begin position="315"/>
        <end position="328"/>
    </location>
</feature>
<feature type="compositionally biased region" description="Low complexity" evidence="1">
    <location>
        <begin position="47"/>
        <end position="60"/>
    </location>
</feature>
<evidence type="ECO:0000313" key="2">
    <source>
        <dbReference type="EMBL" id="THU83962.1"/>
    </source>
</evidence>
<feature type="compositionally biased region" description="Basic and acidic residues" evidence="1">
    <location>
        <begin position="96"/>
        <end position="123"/>
    </location>
</feature>
<feature type="compositionally biased region" description="Low complexity" evidence="1">
    <location>
        <begin position="152"/>
        <end position="194"/>
    </location>
</feature>
<evidence type="ECO:0000313" key="3">
    <source>
        <dbReference type="Proteomes" id="UP000297245"/>
    </source>
</evidence>
<proteinExistence type="predicted"/>
<organism evidence="2 3">
    <name type="scientific">Dendrothele bispora (strain CBS 962.96)</name>
    <dbReference type="NCBI Taxonomy" id="1314807"/>
    <lineage>
        <taxon>Eukaryota</taxon>
        <taxon>Fungi</taxon>
        <taxon>Dikarya</taxon>
        <taxon>Basidiomycota</taxon>
        <taxon>Agaricomycotina</taxon>
        <taxon>Agaricomycetes</taxon>
        <taxon>Agaricomycetidae</taxon>
        <taxon>Agaricales</taxon>
        <taxon>Agaricales incertae sedis</taxon>
        <taxon>Dendrothele</taxon>
    </lineage>
</organism>
<dbReference type="Proteomes" id="UP000297245">
    <property type="component" value="Unassembled WGS sequence"/>
</dbReference>
<feature type="compositionally biased region" description="Basic and acidic residues" evidence="1">
    <location>
        <begin position="1"/>
        <end position="34"/>
    </location>
</feature>
<feature type="region of interest" description="Disordered" evidence="1">
    <location>
        <begin position="264"/>
        <end position="287"/>
    </location>
</feature>
<dbReference type="EMBL" id="ML179632">
    <property type="protein sequence ID" value="THU83962.1"/>
    <property type="molecule type" value="Genomic_DNA"/>
</dbReference>
<feature type="compositionally biased region" description="Polar residues" evidence="1">
    <location>
        <begin position="223"/>
        <end position="242"/>
    </location>
</feature>
<feature type="region of interest" description="Disordered" evidence="1">
    <location>
        <begin position="1"/>
        <end position="242"/>
    </location>
</feature>
<accession>A0A4S8L5R8</accession>
<name>A0A4S8L5R8_DENBC</name>
<keyword evidence="3" id="KW-1185">Reference proteome</keyword>
<feature type="region of interest" description="Disordered" evidence="1">
    <location>
        <begin position="301"/>
        <end position="364"/>
    </location>
</feature>
<dbReference type="AlphaFoldDB" id="A0A4S8L5R8"/>
<feature type="compositionally biased region" description="Basic and acidic residues" evidence="1">
    <location>
        <begin position="132"/>
        <end position="144"/>
    </location>
</feature>